<dbReference type="PROSITE" id="PS00211">
    <property type="entry name" value="ABC_TRANSPORTER_1"/>
    <property type="match status" value="1"/>
</dbReference>
<dbReference type="SUPFAM" id="SSF52540">
    <property type="entry name" value="P-loop containing nucleoside triphosphate hydrolases"/>
    <property type="match status" value="1"/>
</dbReference>
<dbReference type="SMART" id="SM00382">
    <property type="entry name" value="AAA"/>
    <property type="match status" value="1"/>
</dbReference>
<dbReference type="GO" id="GO:0005524">
    <property type="term" value="F:ATP binding"/>
    <property type="evidence" value="ECO:0007669"/>
    <property type="project" value="UniProtKB-KW"/>
</dbReference>
<comment type="similarity">
    <text evidence="1">Belongs to the ABC transporter superfamily.</text>
</comment>
<organism evidence="6">
    <name type="scientific">Dictyoglomus thermophilum</name>
    <dbReference type="NCBI Taxonomy" id="14"/>
    <lineage>
        <taxon>Bacteria</taxon>
        <taxon>Pseudomonadati</taxon>
        <taxon>Dictyoglomota</taxon>
        <taxon>Dictyoglomia</taxon>
        <taxon>Dictyoglomales</taxon>
        <taxon>Dictyoglomaceae</taxon>
        <taxon>Dictyoglomus</taxon>
    </lineage>
</organism>
<dbReference type="InterPro" id="IPR003593">
    <property type="entry name" value="AAA+_ATPase"/>
</dbReference>
<proteinExistence type="inferred from homology"/>
<dbReference type="Pfam" id="PF00005">
    <property type="entry name" value="ABC_tran"/>
    <property type="match status" value="1"/>
</dbReference>
<dbReference type="InterPro" id="IPR050086">
    <property type="entry name" value="MetN_ABC_transporter-like"/>
</dbReference>
<protein>
    <submittedName>
        <fullName evidence="6">Amino acid ABC transporter ATP-binding protein</fullName>
    </submittedName>
</protein>
<keyword evidence="2" id="KW-0813">Transport</keyword>
<dbReference type="PANTHER" id="PTHR43166:SF4">
    <property type="entry name" value="PHOSPHONATES IMPORT ATP-BINDING PROTEIN PHNC"/>
    <property type="match status" value="1"/>
</dbReference>
<dbReference type="PROSITE" id="PS50893">
    <property type="entry name" value="ABC_TRANSPORTER_2"/>
    <property type="match status" value="1"/>
</dbReference>
<comment type="caution">
    <text evidence="6">The sequence shown here is derived from an EMBL/GenBank/DDBJ whole genome shotgun (WGS) entry which is preliminary data.</text>
</comment>
<dbReference type="PIRSF" id="PIRSF039085">
    <property type="entry name" value="ABC_ATPase_HisP"/>
    <property type="match status" value="1"/>
</dbReference>
<evidence type="ECO:0000256" key="1">
    <source>
        <dbReference type="ARBA" id="ARBA00005417"/>
    </source>
</evidence>
<dbReference type="CDD" id="cd03262">
    <property type="entry name" value="ABC_HisP_GlnQ"/>
    <property type="match status" value="1"/>
</dbReference>
<accession>A0A7C2GJQ9</accession>
<feature type="domain" description="ABC transporter" evidence="5">
    <location>
        <begin position="2"/>
        <end position="236"/>
    </location>
</feature>
<dbReference type="GO" id="GO:0016887">
    <property type="term" value="F:ATP hydrolysis activity"/>
    <property type="evidence" value="ECO:0007669"/>
    <property type="project" value="InterPro"/>
</dbReference>
<reference evidence="6" key="1">
    <citation type="journal article" date="2020" name="mSystems">
        <title>Genome- and Community-Level Interaction Insights into Carbon Utilization and Element Cycling Functions of Hydrothermarchaeota in Hydrothermal Sediment.</title>
        <authorList>
            <person name="Zhou Z."/>
            <person name="Liu Y."/>
            <person name="Xu W."/>
            <person name="Pan J."/>
            <person name="Luo Z.H."/>
            <person name="Li M."/>
        </authorList>
    </citation>
    <scope>NUCLEOTIDE SEQUENCE [LARGE SCALE GENOMIC DNA]</scope>
    <source>
        <strain evidence="6">SpSt-70</strain>
    </source>
</reference>
<evidence type="ECO:0000256" key="3">
    <source>
        <dbReference type="ARBA" id="ARBA00022741"/>
    </source>
</evidence>
<dbReference type="FunFam" id="3.40.50.300:FF:000020">
    <property type="entry name" value="Amino acid ABC transporter ATP-binding component"/>
    <property type="match status" value="1"/>
</dbReference>
<name>A0A7C2GJQ9_DICTH</name>
<dbReference type="PANTHER" id="PTHR43166">
    <property type="entry name" value="AMINO ACID IMPORT ATP-BINDING PROTEIN"/>
    <property type="match status" value="1"/>
</dbReference>
<gene>
    <name evidence="6" type="ORF">ENU78_04225</name>
</gene>
<evidence type="ECO:0000256" key="2">
    <source>
        <dbReference type="ARBA" id="ARBA00022448"/>
    </source>
</evidence>
<dbReference type="GO" id="GO:0015424">
    <property type="term" value="F:ABC-type amino acid transporter activity"/>
    <property type="evidence" value="ECO:0007669"/>
    <property type="project" value="InterPro"/>
</dbReference>
<keyword evidence="4 6" id="KW-0067">ATP-binding</keyword>
<dbReference type="InterPro" id="IPR027417">
    <property type="entry name" value="P-loop_NTPase"/>
</dbReference>
<dbReference type="EMBL" id="DTDV01000012">
    <property type="protein sequence ID" value="HGK23643.1"/>
    <property type="molecule type" value="Genomic_DNA"/>
</dbReference>
<dbReference type="RefSeq" id="WP_149123028.1">
    <property type="nucleotide sequence ID" value="NZ_VTFL01000005.1"/>
</dbReference>
<dbReference type="InterPro" id="IPR017871">
    <property type="entry name" value="ABC_transporter-like_CS"/>
</dbReference>
<sequence length="242" mass="27186">MIKVVNLHKKFKHLHVLKGINLEVKKGEVLVIIGPSGGGKSTLLRCINRLEEPTEGEIYIDGIKITDPSVDINKIRQKVGMVFQLFNLFPHLTVLENITLAPIKVKKVDPQIAVEKAYELLKRVGLLDKAKSYPSQLSGGQQQRIAIARALAMEPEVMLFDEPTSSIDPEMTKEVLDVIRELAHEGMTMIIATHEMGFAKEVANRVIFLDQGRIVEEGTPKQIFENPKEERTIEFLSKILSI</sequence>
<dbReference type="AlphaFoldDB" id="A0A7C2GJQ9"/>
<dbReference type="Gene3D" id="3.40.50.300">
    <property type="entry name" value="P-loop containing nucleotide triphosphate hydrolases"/>
    <property type="match status" value="1"/>
</dbReference>
<evidence type="ECO:0000259" key="5">
    <source>
        <dbReference type="PROSITE" id="PS50893"/>
    </source>
</evidence>
<evidence type="ECO:0000256" key="4">
    <source>
        <dbReference type="ARBA" id="ARBA00022840"/>
    </source>
</evidence>
<dbReference type="InterPro" id="IPR030679">
    <property type="entry name" value="ABC_ATPase_HisP-typ"/>
</dbReference>
<keyword evidence="3" id="KW-0547">Nucleotide-binding</keyword>
<dbReference type="InterPro" id="IPR003439">
    <property type="entry name" value="ABC_transporter-like_ATP-bd"/>
</dbReference>
<evidence type="ECO:0000313" key="6">
    <source>
        <dbReference type="EMBL" id="HGK23643.1"/>
    </source>
</evidence>